<dbReference type="Proteomes" id="UP001165960">
    <property type="component" value="Unassembled WGS sequence"/>
</dbReference>
<proteinExistence type="predicted"/>
<name>A0ACC2TA27_9FUNG</name>
<evidence type="ECO:0000313" key="2">
    <source>
        <dbReference type="Proteomes" id="UP001165960"/>
    </source>
</evidence>
<reference evidence="1" key="1">
    <citation type="submission" date="2022-04" db="EMBL/GenBank/DDBJ databases">
        <title>Genome of the entomopathogenic fungus Entomophthora muscae.</title>
        <authorList>
            <person name="Elya C."/>
            <person name="Lovett B.R."/>
            <person name="Lee E."/>
            <person name="Macias A.M."/>
            <person name="Hajek A.E."/>
            <person name="De Bivort B.L."/>
            <person name="Kasson M.T."/>
            <person name="De Fine Licht H.H."/>
            <person name="Stajich J.E."/>
        </authorList>
    </citation>
    <scope>NUCLEOTIDE SEQUENCE</scope>
    <source>
        <strain evidence="1">Berkeley</strain>
    </source>
</reference>
<protein>
    <submittedName>
        <fullName evidence="1">Uncharacterized protein</fullName>
    </submittedName>
</protein>
<accession>A0ACC2TA27</accession>
<comment type="caution">
    <text evidence="1">The sequence shown here is derived from an EMBL/GenBank/DDBJ whole genome shotgun (WGS) entry which is preliminary data.</text>
</comment>
<organism evidence="1 2">
    <name type="scientific">Entomophthora muscae</name>
    <dbReference type="NCBI Taxonomy" id="34485"/>
    <lineage>
        <taxon>Eukaryota</taxon>
        <taxon>Fungi</taxon>
        <taxon>Fungi incertae sedis</taxon>
        <taxon>Zoopagomycota</taxon>
        <taxon>Entomophthoromycotina</taxon>
        <taxon>Entomophthoromycetes</taxon>
        <taxon>Entomophthorales</taxon>
        <taxon>Entomophthoraceae</taxon>
        <taxon>Entomophthora</taxon>
    </lineage>
</organism>
<gene>
    <name evidence="1" type="ORF">DSO57_1036450</name>
</gene>
<sequence length="76" mass="8644">MACPTNQMSKPIEFGFTYVTLLGFTEQVIPHMGAWQPWASDVNYMLRIVPIVYWVFQALPLSLFADKPDTTPGHDI</sequence>
<evidence type="ECO:0000313" key="1">
    <source>
        <dbReference type="EMBL" id="KAJ9071485.1"/>
    </source>
</evidence>
<dbReference type="EMBL" id="QTSX02003191">
    <property type="protein sequence ID" value="KAJ9071485.1"/>
    <property type="molecule type" value="Genomic_DNA"/>
</dbReference>
<keyword evidence="2" id="KW-1185">Reference proteome</keyword>